<keyword evidence="2" id="KW-1185">Reference proteome</keyword>
<dbReference type="EMBL" id="BPLR01012598">
    <property type="protein sequence ID" value="GIY55042.1"/>
    <property type="molecule type" value="Genomic_DNA"/>
</dbReference>
<evidence type="ECO:0000313" key="1">
    <source>
        <dbReference type="EMBL" id="GIY55042.1"/>
    </source>
</evidence>
<dbReference type="AlphaFoldDB" id="A0AAV4UBB1"/>
<name>A0AAV4UBB1_CAEEX</name>
<comment type="caution">
    <text evidence="1">The sequence shown here is derived from an EMBL/GenBank/DDBJ whole genome shotgun (WGS) entry which is preliminary data.</text>
</comment>
<proteinExistence type="predicted"/>
<protein>
    <submittedName>
        <fullName evidence="1">Uncharacterized protein</fullName>
    </submittedName>
</protein>
<organism evidence="1 2">
    <name type="scientific">Caerostris extrusa</name>
    <name type="common">Bark spider</name>
    <name type="synonym">Caerostris bankana</name>
    <dbReference type="NCBI Taxonomy" id="172846"/>
    <lineage>
        <taxon>Eukaryota</taxon>
        <taxon>Metazoa</taxon>
        <taxon>Ecdysozoa</taxon>
        <taxon>Arthropoda</taxon>
        <taxon>Chelicerata</taxon>
        <taxon>Arachnida</taxon>
        <taxon>Araneae</taxon>
        <taxon>Araneomorphae</taxon>
        <taxon>Entelegynae</taxon>
        <taxon>Araneoidea</taxon>
        <taxon>Araneidae</taxon>
        <taxon>Caerostris</taxon>
    </lineage>
</organism>
<dbReference type="Proteomes" id="UP001054945">
    <property type="component" value="Unassembled WGS sequence"/>
</dbReference>
<gene>
    <name evidence="1" type="ORF">CEXT_537731</name>
</gene>
<evidence type="ECO:0000313" key="2">
    <source>
        <dbReference type="Proteomes" id="UP001054945"/>
    </source>
</evidence>
<reference evidence="1 2" key="1">
    <citation type="submission" date="2021-06" db="EMBL/GenBank/DDBJ databases">
        <title>Caerostris extrusa draft genome.</title>
        <authorList>
            <person name="Kono N."/>
            <person name="Arakawa K."/>
        </authorList>
    </citation>
    <scope>NUCLEOTIDE SEQUENCE [LARGE SCALE GENOMIC DNA]</scope>
</reference>
<accession>A0AAV4UBB1</accession>
<sequence>MTQGQNGQLEGWAFVAFVEFRNYDLRVSIRSSGNKAGKAKGLRGFESQGLRIQRVNRAWWLAKSRFIIGSRQR</sequence>